<reference evidence="1 2" key="1">
    <citation type="journal article" date="2016" name="Nat. Commun.">
        <title>Thousands of microbial genomes shed light on interconnected biogeochemical processes in an aquifer system.</title>
        <authorList>
            <person name="Anantharaman K."/>
            <person name="Brown C.T."/>
            <person name="Hug L.A."/>
            <person name="Sharon I."/>
            <person name="Castelle C.J."/>
            <person name="Probst A.J."/>
            <person name="Thomas B.C."/>
            <person name="Singh A."/>
            <person name="Wilkins M.J."/>
            <person name="Karaoz U."/>
            <person name="Brodie E.L."/>
            <person name="Williams K.H."/>
            <person name="Hubbard S.S."/>
            <person name="Banfield J.F."/>
        </authorList>
    </citation>
    <scope>NUCLEOTIDE SEQUENCE [LARGE SCALE GENOMIC DNA]</scope>
</reference>
<evidence type="ECO:0008006" key="3">
    <source>
        <dbReference type="Google" id="ProtNLM"/>
    </source>
</evidence>
<dbReference type="PANTHER" id="PTHR22939">
    <property type="entry name" value="SERINE PROTEASE FAMILY S1C HTRA-RELATED"/>
    <property type="match status" value="1"/>
</dbReference>
<dbReference type="EMBL" id="MHLY01000007">
    <property type="protein sequence ID" value="OGZ18689.1"/>
    <property type="molecule type" value="Genomic_DNA"/>
</dbReference>
<dbReference type="SUPFAM" id="SSF50494">
    <property type="entry name" value="Trypsin-like serine proteases"/>
    <property type="match status" value="1"/>
</dbReference>
<proteinExistence type="predicted"/>
<dbReference type="AlphaFoldDB" id="A0A1G2DYR2"/>
<dbReference type="Proteomes" id="UP000176755">
    <property type="component" value="Unassembled WGS sequence"/>
</dbReference>
<protein>
    <recommendedName>
        <fullName evidence="3">Serine protease</fullName>
    </recommendedName>
</protein>
<dbReference type="STRING" id="1801663.A2175_00135"/>
<evidence type="ECO:0000313" key="1">
    <source>
        <dbReference type="EMBL" id="OGZ18689.1"/>
    </source>
</evidence>
<evidence type="ECO:0000313" key="2">
    <source>
        <dbReference type="Proteomes" id="UP000176755"/>
    </source>
</evidence>
<dbReference type="PANTHER" id="PTHR22939:SF129">
    <property type="entry name" value="SERINE PROTEASE HTRA2, MITOCHONDRIAL"/>
    <property type="match status" value="1"/>
</dbReference>
<dbReference type="Pfam" id="PF13365">
    <property type="entry name" value="Trypsin_2"/>
    <property type="match status" value="1"/>
</dbReference>
<comment type="caution">
    <text evidence="1">The sequence shown here is derived from an EMBL/GenBank/DDBJ whole genome shotgun (WGS) entry which is preliminary data.</text>
</comment>
<dbReference type="Gene3D" id="2.40.10.120">
    <property type="match status" value="1"/>
</dbReference>
<gene>
    <name evidence="1" type="ORF">A2175_00135</name>
</gene>
<name>A0A1G2DYR2_9BACT</name>
<sequence>MSQKILKIIAFFVIGMVGGIFADQIFWPYIIERPLFYEYRLEKSPVYVTERKEITVQENTALTQAIDKVEKTVIGVKTITKTGEILEGSGLIVTSDGLMITLAELVPKGSQFSFFSEGKQFAYQILKRDLENNLALVKIEGANLPSLGFADLGKLKLGERVFLVGAFPLGGWTVNEGIVKKIDINLITTNVSEEITLKGSPLFNISGEVLGINTLDPKGEIITISVDLVKKFIGM</sequence>
<organism evidence="1 2">
    <name type="scientific">Candidatus Nealsonbacteria bacterium RBG_13_42_11</name>
    <dbReference type="NCBI Taxonomy" id="1801663"/>
    <lineage>
        <taxon>Bacteria</taxon>
        <taxon>Candidatus Nealsoniibacteriota</taxon>
    </lineage>
</organism>
<accession>A0A1G2DYR2</accession>
<dbReference type="InterPro" id="IPR009003">
    <property type="entry name" value="Peptidase_S1_PA"/>
</dbReference>